<dbReference type="InterPro" id="IPR029787">
    <property type="entry name" value="Nucleotide_cyclase"/>
</dbReference>
<reference evidence="4" key="1">
    <citation type="submission" date="2019-09" db="EMBL/GenBank/DDBJ databases">
        <authorList>
            <person name="Li J."/>
        </authorList>
    </citation>
    <scope>NUCLEOTIDE SEQUENCE [LARGE SCALE GENOMIC DNA]</scope>
    <source>
        <strain evidence="4">JCM 14732</strain>
    </source>
</reference>
<accession>A0A5M4F993</accession>
<name>A0A5M4F993_9ACTN</name>
<evidence type="ECO:0000256" key="1">
    <source>
        <dbReference type="ARBA" id="ARBA00005381"/>
    </source>
</evidence>
<evidence type="ECO:0000313" key="5">
    <source>
        <dbReference type="Proteomes" id="UP000380867"/>
    </source>
</evidence>
<sequence>MTSLEVVLAASTTVLAVGLLVTVLRLRAARREIERLSRRTDRSRLVPSPTDAVRTVVGTAMKVRDQGFSGALRSSIDELALWADVERPDLARLASADGSVTILFSDIEGSTSLNHRLGDRGWVQLLSKHDRLLKHAIEAHSGHLIKSQGDGFMVAFAEASQAVAAASDIQRRFHRVRPGSRLWGVKVRIGAHKGSAVHRDGDLFGRNVAFAARVAAQAEGGEVLVSESVVESLPEDTVTVLAPRAAELKGVPGTHQLYPIDWSARH</sequence>
<comment type="similarity">
    <text evidence="1">Belongs to the adenylyl cyclase class-3 family.</text>
</comment>
<dbReference type="GO" id="GO:0004016">
    <property type="term" value="F:adenylate cyclase activity"/>
    <property type="evidence" value="ECO:0007669"/>
    <property type="project" value="UniProtKB-ARBA"/>
</dbReference>
<dbReference type="GO" id="GO:0009190">
    <property type="term" value="P:cyclic nucleotide biosynthetic process"/>
    <property type="evidence" value="ECO:0007669"/>
    <property type="project" value="InterPro"/>
</dbReference>
<dbReference type="Gene3D" id="3.30.70.1230">
    <property type="entry name" value="Nucleotide cyclase"/>
    <property type="match status" value="1"/>
</dbReference>
<dbReference type="SUPFAM" id="SSF55073">
    <property type="entry name" value="Nucleotide cyclase"/>
    <property type="match status" value="1"/>
</dbReference>
<comment type="caution">
    <text evidence="4">The sequence shown here is derived from an EMBL/GenBank/DDBJ whole genome shotgun (WGS) entry which is preliminary data.</text>
</comment>
<organism evidence="4 5">
    <name type="scientific">Aeromicrobium ginsengisoli</name>
    <dbReference type="NCBI Taxonomy" id="363867"/>
    <lineage>
        <taxon>Bacteria</taxon>
        <taxon>Bacillati</taxon>
        <taxon>Actinomycetota</taxon>
        <taxon>Actinomycetes</taxon>
        <taxon>Propionibacteriales</taxon>
        <taxon>Nocardioidaceae</taxon>
        <taxon>Aeromicrobium</taxon>
    </lineage>
</organism>
<feature type="transmembrane region" description="Helical" evidence="2">
    <location>
        <begin position="6"/>
        <end position="26"/>
    </location>
</feature>
<dbReference type="AlphaFoldDB" id="A0A5M4F993"/>
<dbReference type="CDD" id="cd07302">
    <property type="entry name" value="CHD"/>
    <property type="match status" value="1"/>
</dbReference>
<dbReference type="OrthoDB" id="9801841at2"/>
<dbReference type="PANTHER" id="PTHR43081">
    <property type="entry name" value="ADENYLATE CYCLASE, TERMINAL-DIFFERENTIATION SPECIFIC-RELATED"/>
    <property type="match status" value="1"/>
</dbReference>
<evidence type="ECO:0000256" key="2">
    <source>
        <dbReference type="SAM" id="Phobius"/>
    </source>
</evidence>
<evidence type="ECO:0000259" key="3">
    <source>
        <dbReference type="PROSITE" id="PS50125"/>
    </source>
</evidence>
<evidence type="ECO:0000313" key="4">
    <source>
        <dbReference type="EMBL" id="KAA1394330.1"/>
    </source>
</evidence>
<keyword evidence="2" id="KW-0812">Transmembrane</keyword>
<dbReference type="SMART" id="SM00044">
    <property type="entry name" value="CYCc"/>
    <property type="match status" value="1"/>
</dbReference>
<dbReference type="Proteomes" id="UP000380867">
    <property type="component" value="Unassembled WGS sequence"/>
</dbReference>
<dbReference type="GO" id="GO:0035556">
    <property type="term" value="P:intracellular signal transduction"/>
    <property type="evidence" value="ECO:0007669"/>
    <property type="project" value="InterPro"/>
</dbReference>
<protein>
    <submittedName>
        <fullName evidence="4">Adenylate/guanylate cyclase domain-containing protein</fullName>
    </submittedName>
</protein>
<dbReference type="EMBL" id="SDPQ02000004">
    <property type="protein sequence ID" value="KAA1394330.1"/>
    <property type="molecule type" value="Genomic_DNA"/>
</dbReference>
<gene>
    <name evidence="4" type="ORF">ESP70_019205</name>
</gene>
<dbReference type="PROSITE" id="PS50125">
    <property type="entry name" value="GUANYLATE_CYCLASE_2"/>
    <property type="match status" value="1"/>
</dbReference>
<dbReference type="InterPro" id="IPR001054">
    <property type="entry name" value="A/G_cyclase"/>
</dbReference>
<keyword evidence="5" id="KW-1185">Reference proteome</keyword>
<proteinExistence type="inferred from homology"/>
<dbReference type="Pfam" id="PF00211">
    <property type="entry name" value="Guanylate_cyc"/>
    <property type="match status" value="1"/>
</dbReference>
<feature type="domain" description="Guanylate cyclase" evidence="3">
    <location>
        <begin position="101"/>
        <end position="215"/>
    </location>
</feature>
<dbReference type="PANTHER" id="PTHR43081:SF1">
    <property type="entry name" value="ADENYLATE CYCLASE, TERMINAL-DIFFERENTIATION SPECIFIC"/>
    <property type="match status" value="1"/>
</dbReference>
<dbReference type="RefSeq" id="WP_149690940.1">
    <property type="nucleotide sequence ID" value="NZ_SDPQ02000004.1"/>
</dbReference>
<dbReference type="InterPro" id="IPR050697">
    <property type="entry name" value="Adenylyl/Guanylyl_Cyclase_3/4"/>
</dbReference>
<keyword evidence="2" id="KW-1133">Transmembrane helix</keyword>
<keyword evidence="2" id="KW-0472">Membrane</keyword>